<dbReference type="GO" id="GO:0006355">
    <property type="term" value="P:regulation of DNA-templated transcription"/>
    <property type="evidence" value="ECO:0007669"/>
    <property type="project" value="TreeGrafter"/>
</dbReference>
<proteinExistence type="predicted"/>
<organism evidence="3 4">
    <name type="scientific">Paraphaeosphaeria sporulosa</name>
    <dbReference type="NCBI Taxonomy" id="1460663"/>
    <lineage>
        <taxon>Eukaryota</taxon>
        <taxon>Fungi</taxon>
        <taxon>Dikarya</taxon>
        <taxon>Ascomycota</taxon>
        <taxon>Pezizomycotina</taxon>
        <taxon>Dothideomycetes</taxon>
        <taxon>Pleosporomycetidae</taxon>
        <taxon>Pleosporales</taxon>
        <taxon>Massarineae</taxon>
        <taxon>Didymosphaeriaceae</taxon>
        <taxon>Paraphaeosphaeria</taxon>
    </lineage>
</organism>
<accession>A0A177CJ59</accession>
<dbReference type="EMBL" id="KV441551">
    <property type="protein sequence ID" value="OAG07012.1"/>
    <property type="molecule type" value="Genomic_DNA"/>
</dbReference>
<dbReference type="InterPro" id="IPR009210">
    <property type="entry name" value="ASCC1"/>
</dbReference>
<feature type="region of interest" description="Disordered" evidence="1">
    <location>
        <begin position="246"/>
        <end position="291"/>
    </location>
</feature>
<dbReference type="InterPro" id="IPR019510">
    <property type="entry name" value="AKAP7-like_phosphoesterase"/>
</dbReference>
<evidence type="ECO:0000259" key="2">
    <source>
        <dbReference type="Pfam" id="PF10469"/>
    </source>
</evidence>
<dbReference type="RefSeq" id="XP_018037377.1">
    <property type="nucleotide sequence ID" value="XM_018174281.1"/>
</dbReference>
<evidence type="ECO:0000313" key="4">
    <source>
        <dbReference type="Proteomes" id="UP000077069"/>
    </source>
</evidence>
<feature type="compositionally biased region" description="Basic and acidic residues" evidence="1">
    <location>
        <begin position="251"/>
        <end position="268"/>
    </location>
</feature>
<sequence length="353" mass="38708">MGKRNKTEYNDFLDGEKLRDNNEIRTTLQGTKSLERNVSPPSTRRYNTARGKKSKGGPKKPQLTHFLCIPLVNPHTRPQLEAQLSKLKGELGQTGFLPVKAVRPPGTLHLTLGVMSLDDEQLSIATRYLAALDVQKILQNVTAQSMAESAAASGTVSENLNAAAMPDWEALSIDLKGLVPMQVPHKTSILYAEPVDASGRLQAFGEKLRGEFTREGWLVEDKRTLRLHATVVNTIYAKGKGQRVTKAPRIKGGEDADAVDGKEDHDDGVSTAGSAIEDHDELDGSTGHGPDAKSWLRFDARELIERYSDVVWAENVSIDRVQICKMGAKKMRNESGEVVAEEYEVIAEKVIGA</sequence>
<dbReference type="GO" id="GO:0006307">
    <property type="term" value="P:DNA alkylation repair"/>
    <property type="evidence" value="ECO:0007669"/>
    <property type="project" value="InterPro"/>
</dbReference>
<dbReference type="PANTHER" id="PTHR13360">
    <property type="entry name" value="ACTIVATING SIGNAL COINTEGRATOR 1 COMPLEX SUBUNIT 1"/>
    <property type="match status" value="1"/>
</dbReference>
<dbReference type="STRING" id="1460663.A0A177CJ59"/>
<dbReference type="Gene3D" id="3.90.1140.10">
    <property type="entry name" value="Cyclic phosphodiesterase"/>
    <property type="match status" value="1"/>
</dbReference>
<feature type="region of interest" description="Disordered" evidence="1">
    <location>
        <begin position="20"/>
        <end position="61"/>
    </location>
</feature>
<dbReference type="PANTHER" id="PTHR13360:SF1">
    <property type="entry name" value="ACTIVATING SIGNAL COINTEGRATOR 1 COMPLEX SUBUNIT 1"/>
    <property type="match status" value="1"/>
</dbReference>
<name>A0A177CJ59_9PLEO</name>
<dbReference type="Proteomes" id="UP000077069">
    <property type="component" value="Unassembled WGS sequence"/>
</dbReference>
<feature type="domain" description="A-kinase anchor protein 7-like phosphoesterase" evidence="2">
    <location>
        <begin position="64"/>
        <end position="333"/>
    </location>
</feature>
<reference evidence="3 4" key="1">
    <citation type="submission" date="2016-05" db="EMBL/GenBank/DDBJ databases">
        <title>Comparative analysis of secretome profiles of manganese(II)-oxidizing ascomycete fungi.</title>
        <authorList>
            <consortium name="DOE Joint Genome Institute"/>
            <person name="Zeiner C.A."/>
            <person name="Purvine S.O."/>
            <person name="Zink E.M."/>
            <person name="Wu S."/>
            <person name="Pasa-Tolic L."/>
            <person name="Chaput D.L."/>
            <person name="Haridas S."/>
            <person name="Grigoriev I.V."/>
            <person name="Santelli C.M."/>
            <person name="Hansel C.M."/>
        </authorList>
    </citation>
    <scope>NUCLEOTIDE SEQUENCE [LARGE SCALE GENOMIC DNA]</scope>
    <source>
        <strain evidence="3 4">AP3s5-JAC2a</strain>
    </source>
</reference>
<protein>
    <recommendedName>
        <fullName evidence="2">A-kinase anchor protein 7-like phosphoesterase domain-containing protein</fullName>
    </recommendedName>
</protein>
<dbReference type="Pfam" id="PF10469">
    <property type="entry name" value="AKAP7_NLS"/>
    <property type="match status" value="1"/>
</dbReference>
<dbReference type="GO" id="GO:0005634">
    <property type="term" value="C:nucleus"/>
    <property type="evidence" value="ECO:0007669"/>
    <property type="project" value="TreeGrafter"/>
</dbReference>
<evidence type="ECO:0000256" key="1">
    <source>
        <dbReference type="SAM" id="MobiDB-lite"/>
    </source>
</evidence>
<dbReference type="OrthoDB" id="277832at2759"/>
<keyword evidence="4" id="KW-1185">Reference proteome</keyword>
<dbReference type="InParanoid" id="A0A177CJ59"/>
<dbReference type="GeneID" id="28757767"/>
<evidence type="ECO:0000313" key="3">
    <source>
        <dbReference type="EMBL" id="OAG07012.1"/>
    </source>
</evidence>
<dbReference type="AlphaFoldDB" id="A0A177CJ59"/>
<gene>
    <name evidence="3" type="ORF">CC84DRAFT_1088961</name>
</gene>